<keyword evidence="2" id="KW-1185">Reference proteome</keyword>
<evidence type="ECO:0000313" key="1">
    <source>
        <dbReference type="EMBL" id="CAD8138626.1"/>
    </source>
</evidence>
<dbReference type="InterPro" id="IPR002895">
    <property type="entry name" value="Paramecium_SA"/>
</dbReference>
<proteinExistence type="predicted"/>
<reference evidence="1" key="1">
    <citation type="submission" date="2021-01" db="EMBL/GenBank/DDBJ databases">
        <authorList>
            <consortium name="Genoscope - CEA"/>
            <person name="William W."/>
        </authorList>
    </citation>
    <scope>NUCLEOTIDE SEQUENCE</scope>
</reference>
<dbReference type="EMBL" id="CAJJDO010000007">
    <property type="protein sequence ID" value="CAD8138626.1"/>
    <property type="molecule type" value="Genomic_DNA"/>
</dbReference>
<protein>
    <submittedName>
        <fullName evidence="1">Uncharacterized protein</fullName>
    </submittedName>
</protein>
<dbReference type="Proteomes" id="UP000689195">
    <property type="component" value="Unassembled WGS sequence"/>
</dbReference>
<dbReference type="Pfam" id="PF01508">
    <property type="entry name" value="Paramecium_SA"/>
    <property type="match status" value="1"/>
</dbReference>
<name>A0A8S1SFM0_9CILI</name>
<evidence type="ECO:0000313" key="2">
    <source>
        <dbReference type="Proteomes" id="UP000689195"/>
    </source>
</evidence>
<organism evidence="1 2">
    <name type="scientific">Paramecium pentaurelia</name>
    <dbReference type="NCBI Taxonomy" id="43138"/>
    <lineage>
        <taxon>Eukaryota</taxon>
        <taxon>Sar</taxon>
        <taxon>Alveolata</taxon>
        <taxon>Ciliophora</taxon>
        <taxon>Intramacronucleata</taxon>
        <taxon>Oligohymenophorea</taxon>
        <taxon>Peniculida</taxon>
        <taxon>Parameciidae</taxon>
        <taxon>Paramecium</taxon>
    </lineage>
</organism>
<gene>
    <name evidence="1" type="ORF">PPENT_87.1.T0070209</name>
</gene>
<comment type="caution">
    <text evidence="1">The sequence shown here is derived from an EMBL/GenBank/DDBJ whole genome shotgun (WGS) entry which is preliminary data.</text>
</comment>
<dbReference type="OrthoDB" id="308648at2759"/>
<sequence>MTEYGCTCNQIKNQYSCMLNIECQWKFNNCETKSCTQLYYHSNCRLNQNCYYNYMNQSCEELIDCSLLNATSDNECREQSIYCGLYNPTSKQCYKLEYKECNLYTTQSECKYFNEGQYCLWINEQCQNFDCTLIKSQQKCHGFFESCYWEIDNQKCIQTKCDHKSISECSFIFQRQKTYNILQACQIDYSKVPATCKNASISELSPIACTLNSKFFATWSDESFDRGFCQLCNDDQIVNILVIALLIIIK</sequence>
<dbReference type="AlphaFoldDB" id="A0A8S1SFM0"/>
<accession>A0A8S1SFM0</accession>